<gene>
    <name evidence="2" type="ORF">P73_3761</name>
</gene>
<protein>
    <submittedName>
        <fullName evidence="2">Uncharacterized protein</fullName>
    </submittedName>
</protein>
<reference evidence="2 3" key="1">
    <citation type="journal article" date="2014" name="Int. J. Syst. Evol. Microbiol.">
        <title>Celeribacter indicus sp. nov., a polycyclic aromatic hydrocarbon-degrading bacterium from deep-sea sediment and reclassification of Huaishuia halophila as Celeribacter halophilus comb. nov.</title>
        <authorList>
            <person name="Lai Q."/>
            <person name="Cao J."/>
            <person name="Yuan J."/>
            <person name="Li F."/>
            <person name="Shao Z."/>
        </authorList>
    </citation>
    <scope>NUCLEOTIDE SEQUENCE [LARGE SCALE GENOMIC DNA]</scope>
    <source>
        <strain evidence="2">P73</strain>
    </source>
</reference>
<feature type="region of interest" description="Disordered" evidence="1">
    <location>
        <begin position="1"/>
        <end position="30"/>
    </location>
</feature>
<evidence type="ECO:0000313" key="2">
    <source>
        <dbReference type="EMBL" id="AJE48476.1"/>
    </source>
</evidence>
<dbReference type="KEGG" id="cid:P73_3761"/>
<dbReference type="OrthoDB" id="9804944at2"/>
<organism evidence="2 3">
    <name type="scientific">Celeribacter indicus</name>
    <dbReference type="NCBI Taxonomy" id="1208324"/>
    <lineage>
        <taxon>Bacteria</taxon>
        <taxon>Pseudomonadati</taxon>
        <taxon>Pseudomonadota</taxon>
        <taxon>Alphaproteobacteria</taxon>
        <taxon>Rhodobacterales</taxon>
        <taxon>Roseobacteraceae</taxon>
        <taxon>Celeribacter</taxon>
    </lineage>
</organism>
<dbReference type="STRING" id="1208324.P73_3761"/>
<dbReference type="AlphaFoldDB" id="A0A0B5E613"/>
<accession>A0A0B5E613</accession>
<sequence>MTVSHSQNAGLVAQHRKGSKQVPSAPVGPVEHDTRAAWWGTPVVPAWMILDGGTAFRCQKGLQVASDLAVTSGD</sequence>
<dbReference type="RefSeq" id="WP_043870794.1">
    <property type="nucleotide sequence ID" value="NZ_CP004393.1"/>
</dbReference>
<dbReference type="HOGENOM" id="CLU_2680971_0_0_5"/>
<dbReference type="Proteomes" id="UP000031521">
    <property type="component" value="Chromosome"/>
</dbReference>
<proteinExistence type="predicted"/>
<evidence type="ECO:0000256" key="1">
    <source>
        <dbReference type="SAM" id="MobiDB-lite"/>
    </source>
</evidence>
<evidence type="ECO:0000313" key="3">
    <source>
        <dbReference type="Proteomes" id="UP000031521"/>
    </source>
</evidence>
<keyword evidence="3" id="KW-1185">Reference proteome</keyword>
<dbReference type="EMBL" id="CP004393">
    <property type="protein sequence ID" value="AJE48476.1"/>
    <property type="molecule type" value="Genomic_DNA"/>
</dbReference>
<name>A0A0B5E613_9RHOB</name>